<name>A0ABY2BSV9_9ACTN</name>
<dbReference type="Pfam" id="PF00583">
    <property type="entry name" value="Acetyltransf_1"/>
    <property type="match status" value="1"/>
</dbReference>
<evidence type="ECO:0000313" key="3">
    <source>
        <dbReference type="Proteomes" id="UP000295818"/>
    </source>
</evidence>
<dbReference type="Gene3D" id="3.40.630.90">
    <property type="match status" value="1"/>
</dbReference>
<dbReference type="Gene3D" id="3.40.630.30">
    <property type="match status" value="1"/>
</dbReference>
<dbReference type="CDD" id="cd04301">
    <property type="entry name" value="NAT_SF"/>
    <property type="match status" value="1"/>
</dbReference>
<dbReference type="InterPro" id="IPR016181">
    <property type="entry name" value="Acyl_CoA_acyltransferase"/>
</dbReference>
<dbReference type="PANTHER" id="PTHR47237">
    <property type="entry name" value="SLL0310 PROTEIN"/>
    <property type="match status" value="1"/>
</dbReference>
<proteinExistence type="predicted"/>
<accession>A0ABY2BSV9</accession>
<dbReference type="RefSeq" id="WP_132187964.1">
    <property type="nucleotide sequence ID" value="NZ_SLWM01000002.1"/>
</dbReference>
<protein>
    <submittedName>
        <fullName evidence="2">Acetyltransferase (GNAT) family protein</fullName>
    </submittedName>
</protein>
<dbReference type="InterPro" id="IPR052729">
    <property type="entry name" value="Acyl/Acetyltrans_Enzymes"/>
</dbReference>
<dbReference type="InterPro" id="IPR000182">
    <property type="entry name" value="GNAT_dom"/>
</dbReference>
<feature type="domain" description="N-acetyltransferase" evidence="1">
    <location>
        <begin position="4"/>
        <end position="148"/>
    </location>
</feature>
<organism evidence="2 3">
    <name type="scientific">Kribbella orskensis</name>
    <dbReference type="NCBI Taxonomy" id="2512216"/>
    <lineage>
        <taxon>Bacteria</taxon>
        <taxon>Bacillati</taxon>
        <taxon>Actinomycetota</taxon>
        <taxon>Actinomycetes</taxon>
        <taxon>Propionibacteriales</taxon>
        <taxon>Kribbellaceae</taxon>
        <taxon>Kribbella</taxon>
    </lineage>
</organism>
<gene>
    <name evidence="2" type="ORF">EV644_102407</name>
</gene>
<dbReference type="Proteomes" id="UP000295818">
    <property type="component" value="Unassembled WGS sequence"/>
</dbReference>
<keyword evidence="3" id="KW-1185">Reference proteome</keyword>
<dbReference type="SUPFAM" id="SSF55729">
    <property type="entry name" value="Acyl-CoA N-acyltransferases (Nat)"/>
    <property type="match status" value="1"/>
</dbReference>
<dbReference type="Pfam" id="PF18014">
    <property type="entry name" value="Acetyltransf_18"/>
    <property type="match status" value="1"/>
</dbReference>
<evidence type="ECO:0000313" key="2">
    <source>
        <dbReference type="EMBL" id="TCO29687.1"/>
    </source>
</evidence>
<comment type="caution">
    <text evidence="2">The sequence shown here is derived from an EMBL/GenBank/DDBJ whole genome shotgun (WGS) entry which is preliminary data.</text>
</comment>
<dbReference type="PANTHER" id="PTHR47237:SF1">
    <property type="entry name" value="SLL0310 PROTEIN"/>
    <property type="match status" value="1"/>
</dbReference>
<reference evidence="2 3" key="1">
    <citation type="journal article" date="2015" name="Stand. Genomic Sci.">
        <title>Genomic Encyclopedia of Bacterial and Archaeal Type Strains, Phase III: the genomes of soil and plant-associated and newly described type strains.</title>
        <authorList>
            <person name="Whitman W.B."/>
            <person name="Woyke T."/>
            <person name="Klenk H.P."/>
            <person name="Zhou Y."/>
            <person name="Lilburn T.G."/>
            <person name="Beck B.J."/>
            <person name="De Vos P."/>
            <person name="Vandamme P."/>
            <person name="Eisen J.A."/>
            <person name="Garrity G."/>
            <person name="Hugenholtz P."/>
            <person name="Kyrpides N.C."/>
        </authorList>
    </citation>
    <scope>NUCLEOTIDE SEQUENCE [LARGE SCALE GENOMIC DNA]</scope>
    <source>
        <strain evidence="2 3">VKM Ac-2538</strain>
    </source>
</reference>
<dbReference type="EMBL" id="SLWM01000002">
    <property type="protein sequence ID" value="TCO29687.1"/>
    <property type="molecule type" value="Genomic_DNA"/>
</dbReference>
<sequence>MGDLRISTASTADLSTLRQWAATEGWNPGQSDTLAFAVADPVGYLVGRLDGELVASCSGVRYGADYGFLGFYLVRPDQRGQGYGLRLWQAVMEVLAGRTVGLDGVVDQQHNYQKSGFRRAFTHVRYAGVPAAAAGSNDVELVDGRSVPFRELAAYDRRFFPAERDAFLSLWVGLPGHTSLAALRDGHLVGFGVLRAAESGMRIGPLYAASDEIALALVSGLASGGEVAIDVPGVNRKATKLVEGLGFEPAFECARMYAGPPPVVDQDGIFGTTTFELG</sequence>
<dbReference type="InterPro" id="IPR041496">
    <property type="entry name" value="YitH/HolE_GNAT"/>
</dbReference>
<dbReference type="PROSITE" id="PS51186">
    <property type="entry name" value="GNAT"/>
    <property type="match status" value="1"/>
</dbReference>
<evidence type="ECO:0000259" key="1">
    <source>
        <dbReference type="PROSITE" id="PS51186"/>
    </source>
</evidence>